<reference evidence="9 10" key="1">
    <citation type="submission" date="2023-08" db="EMBL/GenBank/DDBJ databases">
        <title>Black Yeasts Isolated from many extreme environments.</title>
        <authorList>
            <person name="Coleine C."/>
            <person name="Stajich J.E."/>
            <person name="Selbmann L."/>
        </authorList>
    </citation>
    <scope>NUCLEOTIDE SEQUENCE [LARGE SCALE GENOMIC DNA]</scope>
    <source>
        <strain evidence="9 10">CCFEE 6328</strain>
    </source>
</reference>
<gene>
    <name evidence="9" type="primary">ATP5</name>
    <name evidence="9" type="ORF">LTR69_007042</name>
</gene>
<dbReference type="Proteomes" id="UP001345691">
    <property type="component" value="Unassembled WGS sequence"/>
</dbReference>
<dbReference type="PROSITE" id="PS00389">
    <property type="entry name" value="ATPASE_DELTA"/>
    <property type="match status" value="1"/>
</dbReference>
<dbReference type="PRINTS" id="PR00125">
    <property type="entry name" value="ATPASEDELTA"/>
</dbReference>
<keyword evidence="4" id="KW-0813">Transport</keyword>
<keyword evidence="8" id="KW-0066">ATP synthesis</keyword>
<name>A0ABR0J6Z8_9EURO</name>
<evidence type="ECO:0000313" key="9">
    <source>
        <dbReference type="EMBL" id="KAK5058045.1"/>
    </source>
</evidence>
<accession>A0ABR0J6Z8</accession>
<proteinExistence type="inferred from homology"/>
<dbReference type="EMBL" id="JAVRRF010000015">
    <property type="protein sequence ID" value="KAK5058045.1"/>
    <property type="molecule type" value="Genomic_DNA"/>
</dbReference>
<evidence type="ECO:0000256" key="8">
    <source>
        <dbReference type="ARBA" id="ARBA00023310"/>
    </source>
</evidence>
<comment type="caution">
    <text evidence="9">The sequence shown here is derived from an EMBL/GenBank/DDBJ whole genome shotgun (WGS) entry which is preliminary data.</text>
</comment>
<evidence type="ECO:0000313" key="10">
    <source>
        <dbReference type="Proteomes" id="UP001345691"/>
    </source>
</evidence>
<sequence length="223" mass="23618">MMSSRLMRPAFAAARSTATRTAIRTYAAPAADTKPPVALFGLDGTYANALYTAAAKQNVLDPTSKAISSLTQILKSDPKLQTIIAAPTLSDSDKSQIVAELEKHTGGADKSGTVKNFLSALAENNRLGLLEGVCEKFGTLISASKGEVELTVTSAAKLDDKLLKRLETAIGKSEYSQGRKLKTVTRVNPDILGGLVVEIGERTIDLSVSGKISRLNKLLEDAV</sequence>
<dbReference type="Gene3D" id="1.10.520.20">
    <property type="entry name" value="N-terminal domain of the delta subunit of the F1F0-ATP synthase"/>
    <property type="match status" value="1"/>
</dbReference>
<protein>
    <recommendedName>
        <fullName evidence="3">ATP synthase subunit 5, mitochondrial</fullName>
    </recommendedName>
</protein>
<dbReference type="PANTHER" id="PTHR11910">
    <property type="entry name" value="ATP SYNTHASE DELTA CHAIN"/>
    <property type="match status" value="1"/>
</dbReference>
<dbReference type="Pfam" id="PF00213">
    <property type="entry name" value="OSCP"/>
    <property type="match status" value="1"/>
</dbReference>
<evidence type="ECO:0000256" key="1">
    <source>
        <dbReference type="ARBA" id="ARBA00004370"/>
    </source>
</evidence>
<keyword evidence="6" id="KW-0406">Ion transport</keyword>
<comment type="similarity">
    <text evidence="2">Belongs to the ATPase delta chain family.</text>
</comment>
<evidence type="ECO:0000256" key="6">
    <source>
        <dbReference type="ARBA" id="ARBA00023065"/>
    </source>
</evidence>
<evidence type="ECO:0000256" key="7">
    <source>
        <dbReference type="ARBA" id="ARBA00023136"/>
    </source>
</evidence>
<keyword evidence="7" id="KW-0472">Membrane</keyword>
<dbReference type="InterPro" id="IPR026015">
    <property type="entry name" value="ATP_synth_OSCP/delta_N_sf"/>
</dbReference>
<organism evidence="9 10">
    <name type="scientific">Exophiala sideris</name>
    <dbReference type="NCBI Taxonomy" id="1016849"/>
    <lineage>
        <taxon>Eukaryota</taxon>
        <taxon>Fungi</taxon>
        <taxon>Dikarya</taxon>
        <taxon>Ascomycota</taxon>
        <taxon>Pezizomycotina</taxon>
        <taxon>Eurotiomycetes</taxon>
        <taxon>Chaetothyriomycetidae</taxon>
        <taxon>Chaetothyriales</taxon>
        <taxon>Herpotrichiellaceae</taxon>
        <taxon>Exophiala</taxon>
    </lineage>
</organism>
<keyword evidence="5" id="KW-0375">Hydrogen ion transport</keyword>
<evidence type="ECO:0000256" key="2">
    <source>
        <dbReference type="ARBA" id="ARBA00007046"/>
    </source>
</evidence>
<dbReference type="InterPro" id="IPR000711">
    <property type="entry name" value="ATPase_OSCP/dsu"/>
</dbReference>
<dbReference type="NCBIfam" id="TIGR01145">
    <property type="entry name" value="ATP_synt_delta"/>
    <property type="match status" value="1"/>
</dbReference>
<evidence type="ECO:0000256" key="4">
    <source>
        <dbReference type="ARBA" id="ARBA00022448"/>
    </source>
</evidence>
<dbReference type="InterPro" id="IPR020781">
    <property type="entry name" value="ATPase_OSCP/d_CS"/>
</dbReference>
<comment type="subcellular location">
    <subcellularLocation>
        <location evidence="1">Membrane</location>
    </subcellularLocation>
</comment>
<evidence type="ECO:0000256" key="3">
    <source>
        <dbReference type="ARBA" id="ARBA00014723"/>
    </source>
</evidence>
<dbReference type="HAMAP" id="MF_01416">
    <property type="entry name" value="ATP_synth_delta_bact"/>
    <property type="match status" value="1"/>
</dbReference>
<keyword evidence="10" id="KW-1185">Reference proteome</keyword>
<evidence type="ECO:0000256" key="5">
    <source>
        <dbReference type="ARBA" id="ARBA00022781"/>
    </source>
</evidence>
<dbReference type="SUPFAM" id="SSF47928">
    <property type="entry name" value="N-terminal domain of the delta subunit of the F1F0-ATP synthase"/>
    <property type="match status" value="1"/>
</dbReference>